<keyword evidence="2" id="KW-1185">Reference proteome</keyword>
<proteinExistence type="predicted"/>
<comment type="caution">
    <text evidence="1">The sequence shown here is derived from an EMBL/GenBank/DDBJ whole genome shotgun (WGS) entry which is preliminary data.</text>
</comment>
<dbReference type="Proteomes" id="UP001163324">
    <property type="component" value="Chromosome 8"/>
</dbReference>
<evidence type="ECO:0000313" key="1">
    <source>
        <dbReference type="EMBL" id="KAI9896929.1"/>
    </source>
</evidence>
<accession>A0ACC0US22</accession>
<organism evidence="1 2">
    <name type="scientific">Trichothecium roseum</name>
    <dbReference type="NCBI Taxonomy" id="47278"/>
    <lineage>
        <taxon>Eukaryota</taxon>
        <taxon>Fungi</taxon>
        <taxon>Dikarya</taxon>
        <taxon>Ascomycota</taxon>
        <taxon>Pezizomycotina</taxon>
        <taxon>Sordariomycetes</taxon>
        <taxon>Hypocreomycetidae</taxon>
        <taxon>Hypocreales</taxon>
        <taxon>Hypocreales incertae sedis</taxon>
        <taxon>Trichothecium</taxon>
    </lineage>
</organism>
<gene>
    <name evidence="1" type="ORF">N3K66_007951</name>
</gene>
<protein>
    <submittedName>
        <fullName evidence="1">Uncharacterized protein</fullName>
    </submittedName>
</protein>
<name>A0ACC0US22_9HYPO</name>
<dbReference type="EMBL" id="CM047947">
    <property type="protein sequence ID" value="KAI9896929.1"/>
    <property type="molecule type" value="Genomic_DNA"/>
</dbReference>
<evidence type="ECO:0000313" key="2">
    <source>
        <dbReference type="Proteomes" id="UP001163324"/>
    </source>
</evidence>
<sequence length="506" mass="55512">MYPLSLSLVATASLAFTLGQAKSTLFWGATIIAFDQDTEALRVIRNGSLLVTDDRIAAVNTDPSPGNLPEDTEHVDVSEQIITPGFVDTHRHGWQTAFRTLASNTTLAEYIGRYGEFAAAASFTAEDVYLGQLIGLYEDISAGVTTLLDHAHHTWSDETAYAGLNASVESGVRVFWAYTFHNITALNYTVSDQIPNFREIAESKILDGSPTELGIAYDSWGPNPGAETEAIAGLIKEYNVSVMTTHCLGGPWGFDNFPSHIQKFGVLEGAAPIVFSHSSDMPPMEAQLARSTGHRISITPESEMHYGQGRKTAYYAGDIASLGIDTHFTFSGDLLTQARMWMQQVRGLFYQQTLDGWEVPSKNPVSVYQAFMLATRDGGLALRRPDLGVIRPGAKADIIVWDAKSSLSMLGWADPVAAVILHANAGDVLHVLVDGKWKKRDGKVLAEDYPKQRAAFLESARRIQRIFRETEYPVLEGEWSSGYPFASPRIYDTEPGEGNGYGQQFL</sequence>
<reference evidence="1" key="1">
    <citation type="submission" date="2022-10" db="EMBL/GenBank/DDBJ databases">
        <title>Complete Genome of Trichothecium roseum strain YXFP-22015, a Plant Pathogen Isolated from Citrus.</title>
        <authorList>
            <person name="Wang Y."/>
            <person name="Zhu L."/>
        </authorList>
    </citation>
    <scope>NUCLEOTIDE SEQUENCE</scope>
    <source>
        <strain evidence="1">YXFP-22015</strain>
    </source>
</reference>